<dbReference type="Gene3D" id="3.10.580.10">
    <property type="entry name" value="CBS-domain"/>
    <property type="match status" value="1"/>
</dbReference>
<protein>
    <recommendedName>
        <fullName evidence="1">CBS domain-containing protein</fullName>
    </recommendedName>
</protein>
<dbReference type="EMBL" id="UIDG01000196">
    <property type="protein sequence ID" value="SUS06376.1"/>
    <property type="molecule type" value="Genomic_DNA"/>
</dbReference>
<reference evidence="2" key="1">
    <citation type="submission" date="2018-07" db="EMBL/GenBank/DDBJ databases">
        <authorList>
            <person name="Quirk P.G."/>
            <person name="Krulwich T.A."/>
        </authorList>
    </citation>
    <scope>NUCLEOTIDE SEQUENCE</scope>
</reference>
<sequence length="177" mass="19562">MTSVADLAISLEDYTHVSPQDTLADALNALVRAMVGSVARPSRPRDRGILVKAADGQIIGKLSIWDLLSGLTPNFEPPLDPYGAVDDRVLWSHWLRPEIAARAREIKVRDLMRKSPKYETIDERAPLDLAVHRLIRGRHLSLLVTRGDQIVGILRLSDVVTTVNAMVNSTTPQRVSA</sequence>
<dbReference type="AlphaFoldDB" id="A0A380TDK7"/>
<accession>A0A380TDK7</accession>
<dbReference type="Pfam" id="PF00571">
    <property type="entry name" value="CBS"/>
    <property type="match status" value="1"/>
</dbReference>
<dbReference type="InterPro" id="IPR000644">
    <property type="entry name" value="CBS_dom"/>
</dbReference>
<evidence type="ECO:0000313" key="2">
    <source>
        <dbReference type="EMBL" id="SUS06376.1"/>
    </source>
</evidence>
<gene>
    <name evidence="2" type="ORF">DF3PB_2750007</name>
</gene>
<dbReference type="InterPro" id="IPR046342">
    <property type="entry name" value="CBS_dom_sf"/>
</dbReference>
<organism evidence="2">
    <name type="scientific">metagenome</name>
    <dbReference type="NCBI Taxonomy" id="256318"/>
    <lineage>
        <taxon>unclassified sequences</taxon>
        <taxon>metagenomes</taxon>
    </lineage>
</organism>
<feature type="domain" description="CBS" evidence="1">
    <location>
        <begin position="108"/>
        <end position="161"/>
    </location>
</feature>
<name>A0A380TDK7_9ZZZZ</name>
<dbReference type="SUPFAM" id="SSF54631">
    <property type="entry name" value="CBS-domain pair"/>
    <property type="match status" value="1"/>
</dbReference>
<proteinExistence type="predicted"/>
<evidence type="ECO:0000259" key="1">
    <source>
        <dbReference type="Pfam" id="PF00571"/>
    </source>
</evidence>